<dbReference type="InterPro" id="IPR013784">
    <property type="entry name" value="Carb-bd-like_fold"/>
</dbReference>
<reference evidence="2 3" key="1">
    <citation type="submission" date="2020-12" db="EMBL/GenBank/DDBJ databases">
        <title>Hymenobacter sp.</title>
        <authorList>
            <person name="Kim M.K."/>
        </authorList>
    </citation>
    <scope>NUCLEOTIDE SEQUENCE [LARGE SCALE GENOMIC DNA]</scope>
    <source>
        <strain evidence="2 3">BT442</strain>
    </source>
</reference>
<evidence type="ECO:0000256" key="1">
    <source>
        <dbReference type="SAM" id="SignalP"/>
    </source>
</evidence>
<keyword evidence="3" id="KW-1185">Reference proteome</keyword>
<dbReference type="EMBL" id="JAEDAE010000005">
    <property type="protein sequence ID" value="MBH8558889.1"/>
    <property type="molecule type" value="Genomic_DNA"/>
</dbReference>
<protein>
    <submittedName>
        <fullName evidence="2">Carboxypeptidase regulatory-like domain-containing protein</fullName>
    </submittedName>
</protein>
<keyword evidence="1" id="KW-0732">Signal</keyword>
<dbReference type="Proteomes" id="UP000625631">
    <property type="component" value="Unassembled WGS sequence"/>
</dbReference>
<name>A0ABS0Q888_9BACT</name>
<proteinExistence type="predicted"/>
<feature type="signal peptide" evidence="1">
    <location>
        <begin position="1"/>
        <end position="27"/>
    </location>
</feature>
<gene>
    <name evidence="2" type="ORF">I7X13_12560</name>
</gene>
<dbReference type="SUPFAM" id="SSF49452">
    <property type="entry name" value="Starch-binding domain-like"/>
    <property type="match status" value="1"/>
</dbReference>
<organism evidence="2 3">
    <name type="scientific">Hymenobacter negativus</name>
    <dbReference type="NCBI Taxonomy" id="2795026"/>
    <lineage>
        <taxon>Bacteria</taxon>
        <taxon>Pseudomonadati</taxon>
        <taxon>Bacteroidota</taxon>
        <taxon>Cytophagia</taxon>
        <taxon>Cytophagales</taxon>
        <taxon>Hymenobacteraceae</taxon>
        <taxon>Hymenobacter</taxon>
    </lineage>
</organism>
<feature type="chain" id="PRO_5047210683" evidence="1">
    <location>
        <begin position="28"/>
        <end position="260"/>
    </location>
</feature>
<evidence type="ECO:0000313" key="3">
    <source>
        <dbReference type="Proteomes" id="UP000625631"/>
    </source>
</evidence>
<dbReference type="PROSITE" id="PS51257">
    <property type="entry name" value="PROKAR_LIPOPROTEIN"/>
    <property type="match status" value="1"/>
</dbReference>
<accession>A0ABS0Q888</accession>
<dbReference type="RefSeq" id="WP_198075755.1">
    <property type="nucleotide sequence ID" value="NZ_JAEDAE010000005.1"/>
</dbReference>
<sequence>MKTGLHLFALGLALGAGLLGSACSKKAQDTPSPTAEVPIGPSITGLVQPADALLGVSVIDNTTHQTIVSVAPDSKGTYQFDAVPAGTYILHFNVKRGYVPPRELSVTVTAGKTTVVPTVTVVQSRASFTVDGVAAAPPLIDLMLLSTSSGNFELVFSNGTLGATPDSYRLRLSMPYNLTVGSYPLNSTAAFATFSGADLVSYDSRVSTPAAPASGTLTITSVFDVPPYPRYASGTFTFTGGAAAASGSKTISGAFSDVSY</sequence>
<dbReference type="Gene3D" id="2.60.40.1120">
    <property type="entry name" value="Carboxypeptidase-like, regulatory domain"/>
    <property type="match status" value="1"/>
</dbReference>
<comment type="caution">
    <text evidence="2">The sequence shown here is derived from an EMBL/GenBank/DDBJ whole genome shotgun (WGS) entry which is preliminary data.</text>
</comment>
<evidence type="ECO:0000313" key="2">
    <source>
        <dbReference type="EMBL" id="MBH8558889.1"/>
    </source>
</evidence>